<evidence type="ECO:0000256" key="12">
    <source>
        <dbReference type="ARBA" id="ARBA00037975"/>
    </source>
</evidence>
<dbReference type="RefSeq" id="WP_155478656.1">
    <property type="nucleotide sequence ID" value="NZ_WNKV01000002.1"/>
</dbReference>
<evidence type="ECO:0000256" key="8">
    <source>
        <dbReference type="ARBA" id="ARBA00022982"/>
    </source>
</evidence>
<evidence type="ECO:0000313" key="16">
    <source>
        <dbReference type="Proteomes" id="UP000438991"/>
    </source>
</evidence>
<keyword evidence="3" id="KW-0813">Transport</keyword>
<comment type="subcellular location">
    <subcellularLocation>
        <location evidence="2">Cell membrane</location>
        <topology evidence="2">Multi-pass membrane protein</topology>
    </subcellularLocation>
</comment>
<keyword evidence="9 13" id="KW-1133">Transmembrane helix</keyword>
<keyword evidence="5" id="KW-0349">Heme</keyword>
<sequence length="181" mass="19694">MGLRNTPDSYGAMARAFHWLTVVLVLVAWLIGLFRGELPEANRAAAMFVHISLGLAVVGLLVLRLLWRMVDPAPPPVQTPLGRLGDIAAASMHGLSYLLLLAVPVIGIVLVFARGRPLPVFGLFEIASPWPADRAFARSIKPYHEWLAHGLMALAFIHAAAALVHHFVFGDRTLRRMAGPA</sequence>
<comment type="cofactor">
    <cofactor evidence="1">
        <name>heme b</name>
        <dbReference type="ChEBI" id="CHEBI:60344"/>
    </cofactor>
</comment>
<evidence type="ECO:0000256" key="2">
    <source>
        <dbReference type="ARBA" id="ARBA00004651"/>
    </source>
</evidence>
<evidence type="ECO:0000256" key="4">
    <source>
        <dbReference type="ARBA" id="ARBA00022475"/>
    </source>
</evidence>
<keyword evidence="7" id="KW-0479">Metal-binding</keyword>
<name>A0A9X5ARH0_9BRAD</name>
<keyword evidence="6 13" id="KW-0812">Transmembrane</keyword>
<keyword evidence="10" id="KW-0408">Iron</keyword>
<proteinExistence type="inferred from homology"/>
<dbReference type="GO" id="GO:0005886">
    <property type="term" value="C:plasma membrane"/>
    <property type="evidence" value="ECO:0007669"/>
    <property type="project" value="UniProtKB-SubCell"/>
</dbReference>
<evidence type="ECO:0000256" key="6">
    <source>
        <dbReference type="ARBA" id="ARBA00022692"/>
    </source>
</evidence>
<evidence type="ECO:0000256" key="3">
    <source>
        <dbReference type="ARBA" id="ARBA00022448"/>
    </source>
</evidence>
<evidence type="ECO:0000256" key="9">
    <source>
        <dbReference type="ARBA" id="ARBA00022989"/>
    </source>
</evidence>
<dbReference type="Pfam" id="PF01292">
    <property type="entry name" value="Ni_hydr_CYTB"/>
    <property type="match status" value="1"/>
</dbReference>
<dbReference type="SUPFAM" id="SSF81342">
    <property type="entry name" value="Transmembrane di-heme cytochromes"/>
    <property type="match status" value="1"/>
</dbReference>
<evidence type="ECO:0000256" key="11">
    <source>
        <dbReference type="ARBA" id="ARBA00023136"/>
    </source>
</evidence>
<dbReference type="GO" id="GO:0022904">
    <property type="term" value="P:respiratory electron transport chain"/>
    <property type="evidence" value="ECO:0007669"/>
    <property type="project" value="InterPro"/>
</dbReference>
<keyword evidence="8" id="KW-0249">Electron transport</keyword>
<dbReference type="InterPro" id="IPR052168">
    <property type="entry name" value="Cytochrome_b561_oxidase"/>
</dbReference>
<comment type="caution">
    <text evidence="15">The sequence shown here is derived from an EMBL/GenBank/DDBJ whole genome shotgun (WGS) entry which is preliminary data.</text>
</comment>
<keyword evidence="4" id="KW-1003">Cell membrane</keyword>
<gene>
    <name evidence="15" type="ORF">GJ689_04135</name>
</gene>
<feature type="transmembrane region" description="Helical" evidence="13">
    <location>
        <begin position="46"/>
        <end position="67"/>
    </location>
</feature>
<organism evidence="15 16">
    <name type="scientific">Rhodoplanes serenus</name>
    <dbReference type="NCBI Taxonomy" id="200615"/>
    <lineage>
        <taxon>Bacteria</taxon>
        <taxon>Pseudomonadati</taxon>
        <taxon>Pseudomonadota</taxon>
        <taxon>Alphaproteobacteria</taxon>
        <taxon>Hyphomicrobiales</taxon>
        <taxon>Nitrobacteraceae</taxon>
        <taxon>Rhodoplanes</taxon>
    </lineage>
</organism>
<dbReference type="GO" id="GO:0009055">
    <property type="term" value="F:electron transfer activity"/>
    <property type="evidence" value="ECO:0007669"/>
    <property type="project" value="InterPro"/>
</dbReference>
<feature type="domain" description="Cytochrome b561 bacterial/Ni-hydrogenase" evidence="14">
    <location>
        <begin position="10"/>
        <end position="178"/>
    </location>
</feature>
<dbReference type="GO" id="GO:0020037">
    <property type="term" value="F:heme binding"/>
    <property type="evidence" value="ECO:0007669"/>
    <property type="project" value="TreeGrafter"/>
</dbReference>
<reference evidence="15 16" key="1">
    <citation type="submission" date="2019-11" db="EMBL/GenBank/DDBJ databases">
        <title>Whole-genome sequence of Rhodoplanes serenus DSM 18633, type strain.</title>
        <authorList>
            <person name="Kyndt J.A."/>
            <person name="Meyer T.E."/>
        </authorList>
    </citation>
    <scope>NUCLEOTIDE SEQUENCE [LARGE SCALE GENOMIC DNA]</scope>
    <source>
        <strain evidence="15 16">DSM 18633</strain>
    </source>
</reference>
<evidence type="ECO:0000259" key="14">
    <source>
        <dbReference type="Pfam" id="PF01292"/>
    </source>
</evidence>
<dbReference type="InterPro" id="IPR016174">
    <property type="entry name" value="Di-haem_cyt_TM"/>
</dbReference>
<feature type="transmembrane region" description="Helical" evidence="13">
    <location>
        <begin position="87"/>
        <end position="113"/>
    </location>
</feature>
<evidence type="ECO:0000256" key="7">
    <source>
        <dbReference type="ARBA" id="ARBA00022723"/>
    </source>
</evidence>
<evidence type="ECO:0000256" key="13">
    <source>
        <dbReference type="SAM" id="Phobius"/>
    </source>
</evidence>
<dbReference type="PANTHER" id="PTHR30529:SF1">
    <property type="entry name" value="CYTOCHROME B561 HOMOLOG 2"/>
    <property type="match status" value="1"/>
</dbReference>
<evidence type="ECO:0000313" key="15">
    <source>
        <dbReference type="EMBL" id="MTW15394.1"/>
    </source>
</evidence>
<accession>A0A9X5ARH0</accession>
<keyword evidence="11 13" id="KW-0472">Membrane</keyword>
<evidence type="ECO:0000256" key="1">
    <source>
        <dbReference type="ARBA" id="ARBA00001970"/>
    </source>
</evidence>
<dbReference type="InterPro" id="IPR011577">
    <property type="entry name" value="Cyt_b561_bac/Ni-Hgenase"/>
</dbReference>
<dbReference type="AlphaFoldDB" id="A0A9X5ARH0"/>
<dbReference type="PANTHER" id="PTHR30529">
    <property type="entry name" value="CYTOCHROME B561"/>
    <property type="match status" value="1"/>
</dbReference>
<evidence type="ECO:0000256" key="5">
    <source>
        <dbReference type="ARBA" id="ARBA00022617"/>
    </source>
</evidence>
<feature type="transmembrane region" description="Helical" evidence="13">
    <location>
        <begin position="146"/>
        <end position="168"/>
    </location>
</feature>
<dbReference type="Gene3D" id="1.20.950.20">
    <property type="entry name" value="Transmembrane di-heme cytochromes, Chain C"/>
    <property type="match status" value="1"/>
</dbReference>
<comment type="similarity">
    <text evidence="12">Belongs to the cytochrome b561 family.</text>
</comment>
<dbReference type="GO" id="GO:0046872">
    <property type="term" value="F:metal ion binding"/>
    <property type="evidence" value="ECO:0007669"/>
    <property type="project" value="UniProtKB-KW"/>
</dbReference>
<evidence type="ECO:0000256" key="10">
    <source>
        <dbReference type="ARBA" id="ARBA00023004"/>
    </source>
</evidence>
<dbReference type="Proteomes" id="UP000438991">
    <property type="component" value="Unassembled WGS sequence"/>
</dbReference>
<protein>
    <submittedName>
        <fullName evidence="15">Cytochrome b</fullName>
    </submittedName>
</protein>
<feature type="transmembrane region" description="Helical" evidence="13">
    <location>
        <begin position="16"/>
        <end position="34"/>
    </location>
</feature>
<dbReference type="EMBL" id="WNKV01000002">
    <property type="protein sequence ID" value="MTW15394.1"/>
    <property type="molecule type" value="Genomic_DNA"/>
</dbReference>